<dbReference type="AlphaFoldDB" id="A0A238F2H3"/>
<proteinExistence type="predicted"/>
<organism evidence="1 2">
    <name type="scientific">Microbotryum intermedium</name>
    <dbReference type="NCBI Taxonomy" id="269621"/>
    <lineage>
        <taxon>Eukaryota</taxon>
        <taxon>Fungi</taxon>
        <taxon>Dikarya</taxon>
        <taxon>Basidiomycota</taxon>
        <taxon>Pucciniomycotina</taxon>
        <taxon>Microbotryomycetes</taxon>
        <taxon>Microbotryales</taxon>
        <taxon>Microbotryaceae</taxon>
        <taxon>Microbotryum</taxon>
    </lineage>
</organism>
<dbReference type="Proteomes" id="UP000198372">
    <property type="component" value="Unassembled WGS sequence"/>
</dbReference>
<protein>
    <submittedName>
        <fullName evidence="1">BQ2448_5555 protein</fullName>
    </submittedName>
</protein>
<keyword evidence="2" id="KW-1185">Reference proteome</keyword>
<sequence length="228" mass="24157">MCRFKKFFARSSVADATLFILQWTFLIAGPLSHNAVHKLEKRITCQATEVAINNACVTGASFYTNASTCTRSVPLACTYGIVTVRKCAAVNCTALPGMYLSTDAKECSPCTDLNAAKFPGYGLIKPFAAKQQPLKPVTPSSLKLEQPGTYLVYGSILQSLYFIGTSFNPASCTGQNGVLDQNLAKTIDQTAAVLVPGNCTLLATNPFVAANGAAAACQQFFIGPDVSC</sequence>
<name>A0A238F2H3_9BASI</name>
<dbReference type="EMBL" id="FMSP01000001">
    <property type="protein sequence ID" value="SCV66909.1"/>
    <property type="molecule type" value="Genomic_DNA"/>
</dbReference>
<accession>A0A238F2H3</accession>
<evidence type="ECO:0000313" key="1">
    <source>
        <dbReference type="EMBL" id="SCV66909.1"/>
    </source>
</evidence>
<evidence type="ECO:0000313" key="2">
    <source>
        <dbReference type="Proteomes" id="UP000198372"/>
    </source>
</evidence>
<reference evidence="2" key="1">
    <citation type="submission" date="2016-09" db="EMBL/GenBank/DDBJ databases">
        <authorList>
            <person name="Jeantristanb JTB J.-T."/>
            <person name="Ricardo R."/>
        </authorList>
    </citation>
    <scope>NUCLEOTIDE SEQUENCE [LARGE SCALE GENOMIC DNA]</scope>
</reference>
<gene>
    <name evidence="1" type="ORF">BQ2448_5555</name>
</gene>